<evidence type="ECO:0000313" key="8">
    <source>
        <dbReference type="EMBL" id="EKU95846.1"/>
    </source>
</evidence>
<dbReference type="InterPro" id="IPR015422">
    <property type="entry name" value="PyrdxlP-dep_Trfase_small"/>
</dbReference>
<dbReference type="InterPro" id="IPR004839">
    <property type="entry name" value="Aminotransferase_I/II_large"/>
</dbReference>
<evidence type="ECO:0000256" key="3">
    <source>
        <dbReference type="ARBA" id="ARBA00022576"/>
    </source>
</evidence>
<dbReference type="Pfam" id="PF00155">
    <property type="entry name" value="Aminotran_1_2"/>
    <property type="match status" value="1"/>
</dbReference>
<keyword evidence="6" id="KW-0368">Histidine biosynthesis</keyword>
<keyword evidence="6" id="KW-0028">Amino-acid biosynthesis</keyword>
<comment type="subunit">
    <text evidence="2 6">Homodimer.</text>
</comment>
<keyword evidence="3 6" id="KW-0032">Aminotransferase</keyword>
<dbReference type="InterPro" id="IPR001917">
    <property type="entry name" value="Aminotrans_II_pyridoxalP_BS"/>
</dbReference>
<name>K9EJ53_9ACTO</name>
<dbReference type="HAMAP" id="MF_01023">
    <property type="entry name" value="HisC_aminotrans_2"/>
    <property type="match status" value="1"/>
</dbReference>
<protein>
    <recommendedName>
        <fullName evidence="6">Histidinol-phosphate aminotransferase</fullName>
        <ecNumber evidence="6">2.6.1.9</ecNumber>
    </recommendedName>
    <alternativeName>
        <fullName evidence="6">Imidazole acetol-phosphate transaminase</fullName>
    </alternativeName>
</protein>
<dbReference type="AlphaFoldDB" id="K9EJ53"/>
<dbReference type="HOGENOM" id="CLU_017584_3_3_11"/>
<dbReference type="UniPathway" id="UPA00031">
    <property type="reaction ID" value="UER00012"/>
</dbReference>
<dbReference type="EC" id="2.6.1.9" evidence="6"/>
<comment type="cofactor">
    <cofactor evidence="1 6">
        <name>pyridoxal 5'-phosphate</name>
        <dbReference type="ChEBI" id="CHEBI:597326"/>
    </cofactor>
</comment>
<gene>
    <name evidence="6" type="primary">hisC</name>
    <name evidence="8" type="ORF">HMPREF9233_00633</name>
</gene>
<organism evidence="8 9">
    <name type="scientific">Actinobaculum massiliense ACS-171-V-Col2</name>
    <dbReference type="NCBI Taxonomy" id="883066"/>
    <lineage>
        <taxon>Bacteria</taxon>
        <taxon>Bacillati</taxon>
        <taxon>Actinomycetota</taxon>
        <taxon>Actinomycetes</taxon>
        <taxon>Actinomycetales</taxon>
        <taxon>Actinomycetaceae</taxon>
        <taxon>Actinobaculum</taxon>
    </lineage>
</organism>
<dbReference type="CDD" id="cd00609">
    <property type="entry name" value="AAT_like"/>
    <property type="match status" value="1"/>
</dbReference>
<feature type="domain" description="Aminotransferase class I/classII large" evidence="7">
    <location>
        <begin position="27"/>
        <end position="361"/>
    </location>
</feature>
<evidence type="ECO:0000256" key="4">
    <source>
        <dbReference type="ARBA" id="ARBA00022679"/>
    </source>
</evidence>
<evidence type="ECO:0000313" key="9">
    <source>
        <dbReference type="Proteomes" id="UP000009888"/>
    </source>
</evidence>
<evidence type="ECO:0000256" key="2">
    <source>
        <dbReference type="ARBA" id="ARBA00011738"/>
    </source>
</evidence>
<comment type="caution">
    <text evidence="8">The sequence shown here is derived from an EMBL/GenBank/DDBJ whole genome shotgun (WGS) entry which is preliminary data.</text>
</comment>
<dbReference type="EMBL" id="AGWL01000002">
    <property type="protein sequence ID" value="EKU95846.1"/>
    <property type="molecule type" value="Genomic_DNA"/>
</dbReference>
<keyword evidence="4 6" id="KW-0808">Transferase</keyword>
<dbReference type="PATRIC" id="fig|883066.3.peg.648"/>
<dbReference type="GO" id="GO:0000105">
    <property type="term" value="P:L-histidine biosynthetic process"/>
    <property type="evidence" value="ECO:0007669"/>
    <property type="project" value="UniProtKB-UniRule"/>
</dbReference>
<dbReference type="GO" id="GO:0004400">
    <property type="term" value="F:histidinol-phosphate transaminase activity"/>
    <property type="evidence" value="ECO:0007669"/>
    <property type="project" value="UniProtKB-UniRule"/>
</dbReference>
<dbReference type="Gene3D" id="3.90.1150.10">
    <property type="entry name" value="Aspartate Aminotransferase, domain 1"/>
    <property type="match status" value="1"/>
</dbReference>
<dbReference type="SUPFAM" id="SSF53383">
    <property type="entry name" value="PLP-dependent transferases"/>
    <property type="match status" value="1"/>
</dbReference>
<comment type="catalytic activity">
    <reaction evidence="6">
        <text>L-histidinol phosphate + 2-oxoglutarate = 3-(imidazol-4-yl)-2-oxopropyl phosphate + L-glutamate</text>
        <dbReference type="Rhea" id="RHEA:23744"/>
        <dbReference type="ChEBI" id="CHEBI:16810"/>
        <dbReference type="ChEBI" id="CHEBI:29985"/>
        <dbReference type="ChEBI" id="CHEBI:57766"/>
        <dbReference type="ChEBI" id="CHEBI:57980"/>
        <dbReference type="EC" id="2.6.1.9"/>
    </reaction>
</comment>
<dbReference type="PANTHER" id="PTHR43643">
    <property type="entry name" value="HISTIDINOL-PHOSPHATE AMINOTRANSFERASE 2"/>
    <property type="match status" value="1"/>
</dbReference>
<evidence type="ECO:0000256" key="6">
    <source>
        <dbReference type="HAMAP-Rule" id="MF_01023"/>
    </source>
</evidence>
<accession>K9EJ53</accession>
<evidence type="ECO:0000259" key="7">
    <source>
        <dbReference type="Pfam" id="PF00155"/>
    </source>
</evidence>
<reference evidence="8 9" key="1">
    <citation type="submission" date="2012-09" db="EMBL/GenBank/DDBJ databases">
        <title>The Genome Sequence of Actinobaculum massiliae ACS-171-V-COL2.</title>
        <authorList>
            <consortium name="The Broad Institute Genome Sequencing Platform"/>
            <person name="Earl A."/>
            <person name="Ward D."/>
            <person name="Feldgarden M."/>
            <person name="Gevers D."/>
            <person name="Saerens B."/>
            <person name="Vaneechoutte M."/>
            <person name="Walker B."/>
            <person name="Young S.K."/>
            <person name="Zeng Q."/>
            <person name="Gargeya S."/>
            <person name="Fitzgerald M."/>
            <person name="Haas B."/>
            <person name="Abouelleil A."/>
            <person name="Alvarado L."/>
            <person name="Arachchi H.M."/>
            <person name="Berlin A."/>
            <person name="Chapman S.B."/>
            <person name="Goldberg J."/>
            <person name="Griggs A."/>
            <person name="Gujja S."/>
            <person name="Hansen M."/>
            <person name="Howarth C."/>
            <person name="Imamovic A."/>
            <person name="Larimer J."/>
            <person name="McCowen C."/>
            <person name="Montmayeur A."/>
            <person name="Murphy C."/>
            <person name="Neiman D."/>
            <person name="Pearson M."/>
            <person name="Priest M."/>
            <person name="Roberts A."/>
            <person name="Saif S."/>
            <person name="Shea T."/>
            <person name="Sisk P."/>
            <person name="Sykes S."/>
            <person name="Wortman J."/>
            <person name="Nusbaum C."/>
            <person name="Birren B."/>
        </authorList>
    </citation>
    <scope>NUCLEOTIDE SEQUENCE [LARGE SCALE GENOMIC DNA]</scope>
    <source>
        <strain evidence="9">ACS-171-V-Col2</strain>
    </source>
</reference>
<dbReference type="InterPro" id="IPR015421">
    <property type="entry name" value="PyrdxlP-dep_Trfase_major"/>
</dbReference>
<keyword evidence="5 6" id="KW-0663">Pyridoxal phosphate</keyword>
<feature type="modified residue" description="N6-(pyridoxal phosphate)lysine" evidence="6">
    <location>
        <position position="222"/>
    </location>
</feature>
<evidence type="ECO:0000256" key="1">
    <source>
        <dbReference type="ARBA" id="ARBA00001933"/>
    </source>
</evidence>
<comment type="pathway">
    <text evidence="6">Amino-acid biosynthesis; L-histidine biosynthesis; L-histidine from 5-phospho-alpha-D-ribose 1-diphosphate: step 7/9.</text>
</comment>
<dbReference type="Proteomes" id="UP000009888">
    <property type="component" value="Unassembled WGS sequence"/>
</dbReference>
<dbReference type="PROSITE" id="PS00599">
    <property type="entry name" value="AA_TRANSFER_CLASS_2"/>
    <property type="match status" value="1"/>
</dbReference>
<dbReference type="NCBIfam" id="TIGR01141">
    <property type="entry name" value="hisC"/>
    <property type="match status" value="1"/>
</dbReference>
<dbReference type="eggNOG" id="COG0079">
    <property type="taxonomic scope" value="Bacteria"/>
</dbReference>
<dbReference type="GO" id="GO:0030170">
    <property type="term" value="F:pyridoxal phosphate binding"/>
    <property type="evidence" value="ECO:0007669"/>
    <property type="project" value="InterPro"/>
</dbReference>
<sequence length="368" mass="39314">MSTQNWFRPEVSQLPQYVAGKRDTDPNVIKLSSNELPFGPTAEVARAINAAAELVNRYPDMANADLRERLAQFEDWPANGIVLGNGSTALIEKFLQAVAVPGAEVVYPWRSFEAYPIAVLAAGATPVPVPLHADGSHDLEAMLAAITNNTRAIMVCSPNNPTGVPISHAQLEAFLERVPKHIPVLIDEAYIHFASGVGEAIQDGKALARKFPNVLVARTFSKAFGLAGLRVGYVLASAEIAAGLTAISTPFGVNLIAQRAALAALDSSAEVFERVETIVAERERMSRGVRELGFAVPQSAANFIWFAGEGQISVDDAEAPAIDAARLEELGREEGIIIRRFGDEGVRVSVAEPAGTDRLLAALEKLGD</sequence>
<dbReference type="Gene3D" id="3.40.640.10">
    <property type="entry name" value="Type I PLP-dependent aspartate aminotransferase-like (Major domain)"/>
    <property type="match status" value="1"/>
</dbReference>
<dbReference type="STRING" id="202789.GCA_001457435_01499"/>
<dbReference type="InterPro" id="IPR015424">
    <property type="entry name" value="PyrdxlP-dep_Trfase"/>
</dbReference>
<comment type="similarity">
    <text evidence="6">Belongs to the class-II pyridoxal-phosphate-dependent aminotransferase family. Histidinol-phosphate aminotransferase subfamily.</text>
</comment>
<dbReference type="NCBIfam" id="NF002878">
    <property type="entry name" value="PRK03321.1"/>
    <property type="match status" value="1"/>
</dbReference>
<dbReference type="InterPro" id="IPR024892">
    <property type="entry name" value="ArAT"/>
</dbReference>
<dbReference type="RefSeq" id="WP_007000839.1">
    <property type="nucleotide sequence ID" value="NZ_JH992955.1"/>
</dbReference>
<dbReference type="PANTHER" id="PTHR43643:SF3">
    <property type="entry name" value="HISTIDINOL-PHOSPHATE AMINOTRANSFERASE"/>
    <property type="match status" value="1"/>
</dbReference>
<dbReference type="InterPro" id="IPR005861">
    <property type="entry name" value="HisP_aminotrans"/>
</dbReference>
<proteinExistence type="inferred from homology"/>
<keyword evidence="9" id="KW-1185">Reference proteome</keyword>
<evidence type="ECO:0000256" key="5">
    <source>
        <dbReference type="ARBA" id="ARBA00022898"/>
    </source>
</evidence>
<dbReference type="InterPro" id="IPR050106">
    <property type="entry name" value="HistidinolP_aminotransfase"/>
</dbReference>